<organism evidence="1 2">
    <name type="scientific">Pyrocoelia pectoralis</name>
    <dbReference type="NCBI Taxonomy" id="417401"/>
    <lineage>
        <taxon>Eukaryota</taxon>
        <taxon>Metazoa</taxon>
        <taxon>Ecdysozoa</taxon>
        <taxon>Arthropoda</taxon>
        <taxon>Hexapoda</taxon>
        <taxon>Insecta</taxon>
        <taxon>Pterygota</taxon>
        <taxon>Neoptera</taxon>
        <taxon>Endopterygota</taxon>
        <taxon>Coleoptera</taxon>
        <taxon>Polyphaga</taxon>
        <taxon>Elateriformia</taxon>
        <taxon>Elateroidea</taxon>
        <taxon>Lampyridae</taxon>
        <taxon>Lampyrinae</taxon>
        <taxon>Pyrocoelia</taxon>
    </lineage>
</organism>
<evidence type="ECO:0000313" key="2">
    <source>
        <dbReference type="Proteomes" id="UP001329430"/>
    </source>
</evidence>
<sequence>MINAKKENGYEANEDLPWEILQKQLKKLNSHHNYLIRIAKGVEDVYNKSVLVTFIFTSCLNCILPNQPLVSASSSVRNSPRPIANWKFFEHLGDPVQEVLYEEVHEKSQTLDASVLGDLPACYKIYGLKPHQQPVVGVYIDKRVCPGFKYRVQPLPGVNDEDETLRYLFGGKALTLRNIGRGYARRFTFESDKNHLNNNDNYFWSDNRPEGFGFELELVSDGDKFTLFDANHEAQGTLEVLKIKGAQIELSSEVVPEGIKKKAKISFTGKVEFYETGVAKPMPMFGVATCIKPKDKSSAQLIKISNVTIKHHRYYLTPGVNKIHRRVTVRGEDIGDINTKYTMTGLEPYEIPVVGTYVDPRVVPGFCYKVRPNDRRDHLFDGRALQLCSIGMGYAKRLTFAPDSLVSPDNYLWSDNHPDGLGLEPRAVHTGMKFCIMAGDQQLGEASVFRADAPQQEERMERVPTPSGRCAIIKYIHINVTCHVKLVNTGGRSPDKDEYLMRVYGLAVVRKDPNTNTAYVERVDNVGLDSQLNILFAGTRTELVFYPLR</sequence>
<dbReference type="Proteomes" id="UP001329430">
    <property type="component" value="Chromosome 8"/>
</dbReference>
<comment type="caution">
    <text evidence="1">The sequence shown here is derived from an EMBL/GenBank/DDBJ whole genome shotgun (WGS) entry which is preliminary data.</text>
</comment>
<reference evidence="1 2" key="1">
    <citation type="journal article" date="2024" name="Insects">
        <title>An Improved Chromosome-Level Genome Assembly of the Firefly Pyrocoelia pectoralis.</title>
        <authorList>
            <person name="Fu X."/>
            <person name="Meyer-Rochow V.B."/>
            <person name="Ballantyne L."/>
            <person name="Zhu X."/>
        </authorList>
    </citation>
    <scope>NUCLEOTIDE SEQUENCE [LARGE SCALE GENOMIC DNA]</scope>
    <source>
        <strain evidence="1">XCY_ONT2</strain>
    </source>
</reference>
<evidence type="ECO:0000313" key="1">
    <source>
        <dbReference type="EMBL" id="KAK5639990.1"/>
    </source>
</evidence>
<gene>
    <name evidence="1" type="ORF">RI129_010801</name>
</gene>
<accession>A0AAN7UZJ2</accession>
<name>A0AAN7UZJ2_9COLE</name>
<keyword evidence="2" id="KW-1185">Reference proteome</keyword>
<proteinExistence type="predicted"/>
<protein>
    <submittedName>
        <fullName evidence="1">Uncharacterized protein</fullName>
    </submittedName>
</protein>
<dbReference type="EMBL" id="JAVRBK010000008">
    <property type="protein sequence ID" value="KAK5639990.1"/>
    <property type="molecule type" value="Genomic_DNA"/>
</dbReference>
<dbReference type="AlphaFoldDB" id="A0AAN7UZJ2"/>